<gene>
    <name evidence="1" type="ORF">JAAARDRAFT_130480</name>
</gene>
<organism evidence="1 2">
    <name type="scientific">Jaapia argillacea MUCL 33604</name>
    <dbReference type="NCBI Taxonomy" id="933084"/>
    <lineage>
        <taxon>Eukaryota</taxon>
        <taxon>Fungi</taxon>
        <taxon>Dikarya</taxon>
        <taxon>Basidiomycota</taxon>
        <taxon>Agaricomycotina</taxon>
        <taxon>Agaricomycetes</taxon>
        <taxon>Agaricomycetidae</taxon>
        <taxon>Jaapiales</taxon>
        <taxon>Jaapiaceae</taxon>
        <taxon>Jaapia</taxon>
    </lineage>
</organism>
<accession>A0A067Q4N3</accession>
<dbReference type="EMBL" id="KL197719">
    <property type="protein sequence ID" value="KDQ57561.1"/>
    <property type="molecule type" value="Genomic_DNA"/>
</dbReference>
<protein>
    <submittedName>
        <fullName evidence="1">Uncharacterized protein</fullName>
    </submittedName>
</protein>
<evidence type="ECO:0000313" key="2">
    <source>
        <dbReference type="Proteomes" id="UP000027265"/>
    </source>
</evidence>
<evidence type="ECO:0000313" key="1">
    <source>
        <dbReference type="EMBL" id="KDQ57561.1"/>
    </source>
</evidence>
<dbReference type="HOGENOM" id="CLU_135972_1_0_1"/>
<proteinExistence type="predicted"/>
<name>A0A067Q4N3_9AGAM</name>
<reference evidence="2" key="1">
    <citation type="journal article" date="2014" name="Proc. Natl. Acad. Sci. U.S.A.">
        <title>Extensive sampling of basidiomycete genomes demonstrates inadequacy of the white-rot/brown-rot paradigm for wood decay fungi.</title>
        <authorList>
            <person name="Riley R."/>
            <person name="Salamov A.A."/>
            <person name="Brown D.W."/>
            <person name="Nagy L.G."/>
            <person name="Floudas D."/>
            <person name="Held B.W."/>
            <person name="Levasseur A."/>
            <person name="Lombard V."/>
            <person name="Morin E."/>
            <person name="Otillar R."/>
            <person name="Lindquist E.A."/>
            <person name="Sun H."/>
            <person name="LaButti K.M."/>
            <person name="Schmutz J."/>
            <person name="Jabbour D."/>
            <person name="Luo H."/>
            <person name="Baker S.E."/>
            <person name="Pisabarro A.G."/>
            <person name="Walton J.D."/>
            <person name="Blanchette R.A."/>
            <person name="Henrissat B."/>
            <person name="Martin F."/>
            <person name="Cullen D."/>
            <person name="Hibbett D.S."/>
            <person name="Grigoriev I.V."/>
        </authorList>
    </citation>
    <scope>NUCLEOTIDE SEQUENCE [LARGE SCALE GENOMIC DNA]</scope>
    <source>
        <strain evidence="2">MUCL 33604</strain>
    </source>
</reference>
<sequence>DPLTAAQEVEVMVWKKAEVMAKYLLTQKLHDHTLIKVCDKVTVADQWAAICVEFMSKGEYTLTNACIQFLDNKCRKDADVQAFLNKLVAEHGCLSGMGVNIGEEDMCLTVIKSLPDYLSDFAAAQLTTACTIIQ</sequence>
<dbReference type="OrthoDB" id="3263038at2759"/>
<feature type="non-terminal residue" evidence="1">
    <location>
        <position position="1"/>
    </location>
</feature>
<dbReference type="Pfam" id="PF14223">
    <property type="entry name" value="Retrotran_gag_2"/>
    <property type="match status" value="1"/>
</dbReference>
<dbReference type="STRING" id="933084.A0A067Q4N3"/>
<dbReference type="AlphaFoldDB" id="A0A067Q4N3"/>
<dbReference type="InParanoid" id="A0A067Q4N3"/>
<dbReference type="Proteomes" id="UP000027265">
    <property type="component" value="Unassembled WGS sequence"/>
</dbReference>
<keyword evidence="2" id="KW-1185">Reference proteome</keyword>